<keyword evidence="4" id="KW-1185">Reference proteome</keyword>
<dbReference type="AlphaFoldDB" id="A0A2G5VB68"/>
<feature type="domain" description="BTB" evidence="1">
    <location>
        <begin position="517"/>
        <end position="576"/>
    </location>
</feature>
<dbReference type="CDD" id="cd00121">
    <property type="entry name" value="MATH"/>
    <property type="match status" value="2"/>
</dbReference>
<sequence length="662" mass="76418">MNAQRVFVTENSEKFIDMEPDKPSSELGKKKIRKFDESQKDVSDVIIVVRSFKFYVLKKYLASQSSFFKSLFIENRSVSNKREIALPGIDPDDFHYFLEVLYGESAIDDSNLEEVLFLADKLDSPIAKRKCEEFLLEKSKKTLEEKQQLAIISTMRYMQVKCLNNYLGFFVHCNPIAPSDKWSIQTKLEWTVVGANQNDAIITFDYCYEESEGCGSNNFLEWEKMEKEYLVDGNLPVEAKVTIIKTTGFEKQKIRKFDESQKEVSDVILVVKDTKFCVSKMCLASQSAFFKSLFVGNTTFFHNPAITLPGIDPDDFHYFLEVLYGESAIYDSTVEGVLFLADMMDSPTAKRRCEEFLLKESKKTFKTKSQITSRYLLDNWNSTCAISNANLKIKQFVLKHSFQKVTSLSMVVKRDYNHLDFYIYCEPIAPSDKWSIQTKLELKVVSRNQNHVIKTLDYCYEKSEGRGFLNFLEWEKMEKEYMVDGNLTVEAKVTIIETTGLGKKKIREFDESQKDVSDVNLVVRNTKFYASKSHLADRSIFFKALFFGKSSESKESEVILNGVDPNDFQYFLEVLYGESDIDDSTVEGILMVADKYETPMVVRKCTDFLLNSSKKSLNKKLDLAVNYNLEELKEERVSEYNTIAVGNLQKSNKSFFGKLFQR</sequence>
<feature type="domain" description="BTB" evidence="1">
    <location>
        <begin position="265"/>
        <end position="332"/>
    </location>
</feature>
<evidence type="ECO:0000313" key="3">
    <source>
        <dbReference type="EMBL" id="PIC49039.1"/>
    </source>
</evidence>
<organism evidence="3 4">
    <name type="scientific">Caenorhabditis nigoni</name>
    <dbReference type="NCBI Taxonomy" id="1611254"/>
    <lineage>
        <taxon>Eukaryota</taxon>
        <taxon>Metazoa</taxon>
        <taxon>Ecdysozoa</taxon>
        <taxon>Nematoda</taxon>
        <taxon>Chromadorea</taxon>
        <taxon>Rhabditida</taxon>
        <taxon>Rhabditina</taxon>
        <taxon>Rhabditomorpha</taxon>
        <taxon>Rhabditoidea</taxon>
        <taxon>Rhabditidae</taxon>
        <taxon>Peloderinae</taxon>
        <taxon>Caenorhabditis</taxon>
    </lineage>
</organism>
<gene>
    <name evidence="3" type="primary">Cnig_chr_II.g7781</name>
    <name evidence="3" type="ORF">B9Z55_007781</name>
</gene>
<accession>A0A2G5VB68</accession>
<dbReference type="Proteomes" id="UP000230233">
    <property type="component" value="Chromosome II"/>
</dbReference>
<evidence type="ECO:0000259" key="2">
    <source>
        <dbReference type="PROSITE" id="PS50144"/>
    </source>
</evidence>
<reference evidence="4" key="1">
    <citation type="submission" date="2017-10" db="EMBL/GenBank/DDBJ databases">
        <title>Rapid genome shrinkage in a self-fertile nematode reveals novel sperm competition proteins.</title>
        <authorList>
            <person name="Yin D."/>
            <person name="Schwarz E.M."/>
            <person name="Thomas C.G."/>
            <person name="Felde R.L."/>
            <person name="Korf I.F."/>
            <person name="Cutter A.D."/>
            <person name="Schartner C.M."/>
            <person name="Ralston E.J."/>
            <person name="Meyer B.J."/>
            <person name="Haag E.S."/>
        </authorList>
    </citation>
    <scope>NUCLEOTIDE SEQUENCE [LARGE SCALE GENOMIC DNA]</scope>
    <source>
        <strain evidence="4">JU1422</strain>
    </source>
</reference>
<dbReference type="Pfam" id="PF00651">
    <property type="entry name" value="BTB"/>
    <property type="match status" value="3"/>
</dbReference>
<dbReference type="EMBL" id="PDUG01000002">
    <property type="protein sequence ID" value="PIC49039.1"/>
    <property type="molecule type" value="Genomic_DNA"/>
</dbReference>
<name>A0A2G5VB68_9PELO</name>
<evidence type="ECO:0008006" key="5">
    <source>
        <dbReference type="Google" id="ProtNLM"/>
    </source>
</evidence>
<dbReference type="InterPro" id="IPR052664">
    <property type="entry name" value="BTB-MATH_domain_protein"/>
</dbReference>
<evidence type="ECO:0000313" key="4">
    <source>
        <dbReference type="Proteomes" id="UP000230233"/>
    </source>
</evidence>
<dbReference type="CDD" id="cd18186">
    <property type="entry name" value="BTB_POZ_ZBTB_KLHL-like"/>
    <property type="match status" value="3"/>
</dbReference>
<feature type="domain" description="MATH" evidence="2">
    <location>
        <begin position="370"/>
        <end position="493"/>
    </location>
</feature>
<dbReference type="SMART" id="SM00061">
    <property type="entry name" value="MATH"/>
    <property type="match status" value="2"/>
</dbReference>
<dbReference type="PANTHER" id="PTHR22743:SF165">
    <property type="entry name" value="BTB AND MATH DOMAIN CONTAINING-RELATED"/>
    <property type="match status" value="1"/>
</dbReference>
<dbReference type="SMART" id="SM00225">
    <property type="entry name" value="BTB"/>
    <property type="match status" value="3"/>
</dbReference>
<dbReference type="Gene3D" id="2.60.210.10">
    <property type="entry name" value="Apoptosis, Tumor Necrosis Factor Receptor Associated Protein 2, Chain A"/>
    <property type="match status" value="2"/>
</dbReference>
<dbReference type="SUPFAM" id="SSF54695">
    <property type="entry name" value="POZ domain"/>
    <property type="match status" value="3"/>
</dbReference>
<evidence type="ECO:0000259" key="1">
    <source>
        <dbReference type="PROSITE" id="PS50097"/>
    </source>
</evidence>
<protein>
    <recommendedName>
        <fullName evidence="5">BTB domain-containing protein</fullName>
    </recommendedName>
</protein>
<dbReference type="InterPro" id="IPR002083">
    <property type="entry name" value="MATH/TRAF_dom"/>
</dbReference>
<dbReference type="PROSITE" id="PS50097">
    <property type="entry name" value="BTB"/>
    <property type="match status" value="3"/>
</dbReference>
<comment type="caution">
    <text evidence="3">The sequence shown here is derived from an EMBL/GenBank/DDBJ whole genome shotgun (WGS) entry which is preliminary data.</text>
</comment>
<dbReference type="InterPro" id="IPR000210">
    <property type="entry name" value="BTB/POZ_dom"/>
</dbReference>
<dbReference type="Gene3D" id="3.30.710.10">
    <property type="entry name" value="Potassium Channel Kv1.1, Chain A"/>
    <property type="match status" value="3"/>
</dbReference>
<dbReference type="InterPro" id="IPR011333">
    <property type="entry name" value="SKP1/BTB/POZ_sf"/>
</dbReference>
<feature type="domain" description="BTB" evidence="1">
    <location>
        <begin position="43"/>
        <end position="102"/>
    </location>
</feature>
<dbReference type="SUPFAM" id="SSF49599">
    <property type="entry name" value="TRAF domain-like"/>
    <property type="match status" value="2"/>
</dbReference>
<proteinExistence type="predicted"/>
<dbReference type="PANTHER" id="PTHR22743">
    <property type="entry name" value="MEPRIN/TRAF-LIKE MATH FAMILY-C.ELEGANS"/>
    <property type="match status" value="1"/>
</dbReference>
<dbReference type="InterPro" id="IPR008974">
    <property type="entry name" value="TRAF-like"/>
</dbReference>
<dbReference type="Pfam" id="PF00917">
    <property type="entry name" value="MATH"/>
    <property type="match status" value="2"/>
</dbReference>
<dbReference type="PROSITE" id="PS50144">
    <property type="entry name" value="MATH"/>
    <property type="match status" value="1"/>
</dbReference>